<evidence type="ECO:0000313" key="9">
    <source>
        <dbReference type="EMBL" id="APH53742.1"/>
    </source>
</evidence>
<dbReference type="GO" id="GO:0008718">
    <property type="term" value="F:D-amino-acid dehydrogenase activity"/>
    <property type="evidence" value="ECO:0007669"/>
    <property type="project" value="UniProtKB-UniRule"/>
</dbReference>
<dbReference type="NCBIfam" id="NF001933">
    <property type="entry name" value="PRK00711.1"/>
    <property type="match status" value="1"/>
</dbReference>
<evidence type="ECO:0000256" key="2">
    <source>
        <dbReference type="ARBA" id="ARBA00009410"/>
    </source>
</evidence>
<evidence type="ECO:0000256" key="7">
    <source>
        <dbReference type="HAMAP-Rule" id="MF_01202"/>
    </source>
</evidence>
<accession>A0AAC9K904</accession>
<dbReference type="GO" id="GO:0005737">
    <property type="term" value="C:cytoplasm"/>
    <property type="evidence" value="ECO:0007669"/>
    <property type="project" value="TreeGrafter"/>
</dbReference>
<sequence length="418" mass="45890">MRVLILGSGVVGVATAYYLSREGHEVVVADRQDGPGMETSFANAGQVSPGYSAPWAAPGIPLKVLRWLVQPRSPFVLRPQLDWAQWRWMAQMLGNCTAAAYARNKARMVRLAEYSRDQLRDLRDETGIAYDHRERGTLQLFRTQKQMDHTADDIAVLKSYGVAYEILDRAGCIAAEPGLQWSQVPLVGGLRLPGDETGDAHLFTRELTRICMERGVSFLFGTQIKGFDTEGDRITAIRSSRGDLTADAYVCALGSYSPLLLKQIGIAAPIYPVKGYSLTIPVTDETRAPVSTVMDETYKVGITRLGNRIRVGGTAELAGYDTRLRQERRMTLEGSVKELFPDSGDLPAATFWSGLRPMTPDGTPIIGPTRYRNLHLNTGHGTLGWTMSCGSGRLLADMISGKRPNIDHADLAIARYAG</sequence>
<evidence type="ECO:0000256" key="5">
    <source>
        <dbReference type="ARBA" id="ARBA00023002"/>
    </source>
</evidence>
<dbReference type="Gene3D" id="3.50.50.60">
    <property type="entry name" value="FAD/NAD(P)-binding domain"/>
    <property type="match status" value="2"/>
</dbReference>
<dbReference type="PANTHER" id="PTHR13847:SF280">
    <property type="entry name" value="D-AMINO ACID DEHYDROGENASE"/>
    <property type="match status" value="1"/>
</dbReference>
<dbReference type="InterPro" id="IPR036188">
    <property type="entry name" value="FAD/NAD-bd_sf"/>
</dbReference>
<reference evidence="10" key="1">
    <citation type="submission" date="2016-11" db="EMBL/GenBank/DDBJ databases">
        <title>Comparative genomic and phenotypic analysis of Granulibacter bethesdensis clinical isolates from patients with chronic granulomatous disease.</title>
        <authorList>
            <person name="Zarember K.A."/>
            <person name="Porcella S.F."/>
            <person name="Chu J."/>
            <person name="Ding L."/>
            <person name="Dahlstrom E."/>
            <person name="Barbian K."/>
            <person name="Martens C."/>
            <person name="Sykora L."/>
            <person name="Kramer S."/>
            <person name="Pettinato A.M."/>
            <person name="Hong H."/>
            <person name="Wald G."/>
            <person name="Berg L.J."/>
            <person name="Rogge L.S."/>
            <person name="Greenberg D.E."/>
            <person name="Falcone E.L."/>
            <person name="Neves J.F."/>
            <person name="Simoes M.J."/>
            <person name="Casal M."/>
            <person name="Rodriguez-Lopez F.C."/>
            <person name="Zelazny A."/>
            <person name="Gallin J.I."/>
            <person name="Holland S.M."/>
        </authorList>
    </citation>
    <scope>NUCLEOTIDE SEQUENCE [LARGE SCALE GENOMIC DNA]</scope>
    <source>
        <strain evidence="10">NIH9.1</strain>
    </source>
</reference>
<dbReference type="HAMAP" id="MF_01202">
    <property type="entry name" value="DadA"/>
    <property type="match status" value="1"/>
</dbReference>
<evidence type="ECO:0000256" key="3">
    <source>
        <dbReference type="ARBA" id="ARBA00022630"/>
    </source>
</evidence>
<dbReference type="AlphaFoldDB" id="A0AAC9K904"/>
<proteinExistence type="inferred from homology"/>
<dbReference type="PANTHER" id="PTHR13847">
    <property type="entry name" value="SARCOSINE DEHYDROGENASE-RELATED"/>
    <property type="match status" value="1"/>
</dbReference>
<evidence type="ECO:0000256" key="6">
    <source>
        <dbReference type="ARBA" id="ARBA00047884"/>
    </source>
</evidence>
<dbReference type="Pfam" id="PF01266">
    <property type="entry name" value="DAO"/>
    <property type="match status" value="1"/>
</dbReference>
<feature type="domain" description="FAD dependent oxidoreductase" evidence="8">
    <location>
        <begin position="2"/>
        <end position="398"/>
    </location>
</feature>
<dbReference type="InterPro" id="IPR006076">
    <property type="entry name" value="FAD-dep_OxRdtase"/>
</dbReference>
<feature type="binding site" evidence="7">
    <location>
        <begin position="3"/>
        <end position="17"/>
    </location>
    <ligand>
        <name>FAD</name>
        <dbReference type="ChEBI" id="CHEBI:57692"/>
    </ligand>
</feature>
<dbReference type="SUPFAM" id="SSF51905">
    <property type="entry name" value="FAD/NAD(P)-binding domain"/>
    <property type="match status" value="1"/>
</dbReference>
<keyword evidence="4 7" id="KW-0274">FAD</keyword>
<keyword evidence="5 7" id="KW-0560">Oxidoreductase</keyword>
<comment type="similarity">
    <text evidence="2 7">Belongs to the DadA oxidoreductase family.</text>
</comment>
<comment type="catalytic activity">
    <reaction evidence="6 7">
        <text>a D-alpha-amino acid + A + H2O = a 2-oxocarboxylate + AH2 + NH4(+)</text>
        <dbReference type="Rhea" id="RHEA:18125"/>
        <dbReference type="ChEBI" id="CHEBI:13193"/>
        <dbReference type="ChEBI" id="CHEBI:15377"/>
        <dbReference type="ChEBI" id="CHEBI:17499"/>
        <dbReference type="ChEBI" id="CHEBI:28938"/>
        <dbReference type="ChEBI" id="CHEBI:35179"/>
        <dbReference type="ChEBI" id="CHEBI:59871"/>
    </reaction>
</comment>
<comment type="function">
    <text evidence="7">Oxidative deamination of D-amino acids.</text>
</comment>
<gene>
    <name evidence="7" type="primary">dadA</name>
    <name evidence="9" type="ORF">GbCGDNIH9_0502</name>
</gene>
<dbReference type="EC" id="1.4.99.-" evidence="7"/>
<dbReference type="EMBL" id="CP018191">
    <property type="protein sequence ID" value="APH53742.1"/>
    <property type="molecule type" value="Genomic_DNA"/>
</dbReference>
<dbReference type="SUPFAM" id="SSF54373">
    <property type="entry name" value="FAD-linked reductases, C-terminal domain"/>
    <property type="match status" value="1"/>
</dbReference>
<dbReference type="Gene3D" id="3.30.9.10">
    <property type="entry name" value="D-Amino Acid Oxidase, subunit A, domain 2"/>
    <property type="match status" value="1"/>
</dbReference>
<evidence type="ECO:0000256" key="4">
    <source>
        <dbReference type="ARBA" id="ARBA00022827"/>
    </source>
</evidence>
<organism evidence="9 10">
    <name type="scientific">Granulibacter bethesdensis</name>
    <dbReference type="NCBI Taxonomy" id="364410"/>
    <lineage>
        <taxon>Bacteria</taxon>
        <taxon>Pseudomonadati</taxon>
        <taxon>Pseudomonadota</taxon>
        <taxon>Alphaproteobacteria</taxon>
        <taxon>Acetobacterales</taxon>
        <taxon>Acetobacteraceae</taxon>
        <taxon>Granulibacter</taxon>
    </lineage>
</organism>
<protein>
    <recommendedName>
        <fullName evidence="7">D-amino acid dehydrogenase</fullName>
        <ecNumber evidence="7">1.4.99.-</ecNumber>
    </recommendedName>
</protein>
<name>A0AAC9K904_9PROT</name>
<evidence type="ECO:0000313" key="10">
    <source>
        <dbReference type="Proteomes" id="UP000182373"/>
    </source>
</evidence>
<keyword evidence="3 7" id="KW-0285">Flavoprotein</keyword>
<dbReference type="InterPro" id="IPR023080">
    <property type="entry name" value="DadA"/>
</dbReference>
<dbReference type="GO" id="GO:0005886">
    <property type="term" value="C:plasma membrane"/>
    <property type="evidence" value="ECO:0007669"/>
    <property type="project" value="TreeGrafter"/>
</dbReference>
<comment type="cofactor">
    <cofactor evidence="1 7">
        <name>FAD</name>
        <dbReference type="ChEBI" id="CHEBI:57692"/>
    </cofactor>
</comment>
<dbReference type="RefSeq" id="WP_072571991.1">
    <property type="nucleotide sequence ID" value="NZ_CP018191.1"/>
</dbReference>
<dbReference type="FunFam" id="3.50.50.60:FF:000020">
    <property type="entry name" value="D-amino acid dehydrogenase"/>
    <property type="match status" value="1"/>
</dbReference>
<evidence type="ECO:0000259" key="8">
    <source>
        <dbReference type="Pfam" id="PF01266"/>
    </source>
</evidence>
<dbReference type="Proteomes" id="UP000182373">
    <property type="component" value="Chromosome"/>
</dbReference>
<evidence type="ECO:0000256" key="1">
    <source>
        <dbReference type="ARBA" id="ARBA00001974"/>
    </source>
</evidence>
<dbReference type="GO" id="GO:0055130">
    <property type="term" value="P:D-alanine catabolic process"/>
    <property type="evidence" value="ECO:0007669"/>
    <property type="project" value="TreeGrafter"/>
</dbReference>